<accession>A0A1X7DX34</accession>
<dbReference type="Gene3D" id="2.60.40.3140">
    <property type="match status" value="1"/>
</dbReference>
<gene>
    <name evidence="3" type="ORF">SAMN06295900_104162</name>
</gene>
<evidence type="ECO:0000259" key="1">
    <source>
        <dbReference type="Pfam" id="PF01841"/>
    </source>
</evidence>
<dbReference type="EMBL" id="FXAH01000004">
    <property type="protein sequence ID" value="SMF23198.1"/>
    <property type="molecule type" value="Genomic_DNA"/>
</dbReference>
<proteinExistence type="predicted"/>
<organism evidence="3 4">
    <name type="scientific">Trinickia caryophylli</name>
    <name type="common">Paraburkholderia caryophylli</name>
    <dbReference type="NCBI Taxonomy" id="28094"/>
    <lineage>
        <taxon>Bacteria</taxon>
        <taxon>Pseudomonadati</taxon>
        <taxon>Pseudomonadota</taxon>
        <taxon>Betaproteobacteria</taxon>
        <taxon>Burkholderiales</taxon>
        <taxon>Burkholderiaceae</taxon>
        <taxon>Trinickia</taxon>
    </lineage>
</organism>
<dbReference type="InterPro" id="IPR024618">
    <property type="entry name" value="DUF3857"/>
</dbReference>
<dbReference type="Gene3D" id="3.10.620.30">
    <property type="match status" value="1"/>
</dbReference>
<sequence>MPREGCSVSAVTVEYVAIVCTIVALATGLARAEGTAGDAPASGVPPWTLESDAHRFVLRYDGTLEERDEKTLRANTAAGVDAIAQQYVWFDKDTERLTILAAESIDPDGRAYAVGPEAIRDVEEPRAAGAPRFDSGLLRTVIFPRMGPGWRVHLVFAKTRTVPIERGVFSYYVEPTREPVEDQQLVFDLPADMPLFADARGYVAEPAETEDGRTRYRFRYRHGPYAPIERGAVGYAQTGDRLMVTTLPDFAAFAERYRSGSADPSADDPAVAALALRLTAGSPDTWSKARAVYDWVRMNIRYVALFVGQTVARPHRVADVLRDRYGDCKDHVALFVALLRAAGIRAQPALIALGNVYTLPSVPGYGASAINHIIVWIPDVGRFADTTAGGGIAFGDLPAGVMDRPALLVDDGAMTRTPPDAERSRDARMQLEVDERGHARYAYRVEDSGWTAELERNVFRRATRERVQQIGGERLRQGRLRGTAQVVTGDVAATSGPFAVSMTGTIDRLIRPDGMAGLPLLSSLPGGIATQVDGWLGIGTRTQPFICTGGSFDETGQVALPSAMRIVFVPGDTIVVTPSIRYESHYIADQASGVVQVTRRLRASFDGQVCSPHQFESMRAALEQIERDADSQLIVRGVPQHDAAIRDGVRDGVR</sequence>
<dbReference type="OrthoDB" id="103430at2"/>
<dbReference type="InterPro" id="IPR038765">
    <property type="entry name" value="Papain-like_cys_pep_sf"/>
</dbReference>
<name>A0A1X7DX34_TRICW</name>
<dbReference type="Pfam" id="PF12969">
    <property type="entry name" value="DUF3857"/>
    <property type="match status" value="1"/>
</dbReference>
<dbReference type="AlphaFoldDB" id="A0A1X7DX34"/>
<reference evidence="4" key="1">
    <citation type="submission" date="2017-04" db="EMBL/GenBank/DDBJ databases">
        <authorList>
            <person name="Varghese N."/>
            <person name="Submissions S."/>
        </authorList>
    </citation>
    <scope>NUCLEOTIDE SEQUENCE [LARGE SCALE GENOMIC DNA]</scope>
    <source>
        <strain evidence="4">Ballard 720</strain>
    </source>
</reference>
<dbReference type="InterPro" id="IPR002931">
    <property type="entry name" value="Transglutaminase-like"/>
</dbReference>
<keyword evidence="4" id="KW-1185">Reference proteome</keyword>
<dbReference type="PANTHER" id="PTHR33490">
    <property type="entry name" value="BLR5614 PROTEIN-RELATED"/>
    <property type="match status" value="1"/>
</dbReference>
<evidence type="ECO:0000259" key="2">
    <source>
        <dbReference type="Pfam" id="PF12969"/>
    </source>
</evidence>
<dbReference type="Pfam" id="PF01841">
    <property type="entry name" value="Transglut_core"/>
    <property type="match status" value="1"/>
</dbReference>
<dbReference type="RefSeq" id="WP_085226804.1">
    <property type="nucleotide sequence ID" value="NZ_BSQD01000005.1"/>
</dbReference>
<dbReference type="Proteomes" id="UP000192911">
    <property type="component" value="Unassembled WGS sequence"/>
</dbReference>
<dbReference type="PANTHER" id="PTHR33490:SF3">
    <property type="entry name" value="CONSERVED INTEGRAL MEMBRANE PROTEIN"/>
    <property type="match status" value="1"/>
</dbReference>
<dbReference type="SUPFAM" id="SSF54001">
    <property type="entry name" value="Cysteine proteinases"/>
    <property type="match status" value="1"/>
</dbReference>
<protein>
    <submittedName>
        <fullName evidence="3">Transglutaminase-like superfamily protein</fullName>
    </submittedName>
</protein>
<evidence type="ECO:0000313" key="3">
    <source>
        <dbReference type="EMBL" id="SMF23198.1"/>
    </source>
</evidence>
<feature type="domain" description="Transglutaminase-like" evidence="1">
    <location>
        <begin position="273"/>
        <end position="350"/>
    </location>
</feature>
<evidence type="ECO:0000313" key="4">
    <source>
        <dbReference type="Proteomes" id="UP000192911"/>
    </source>
</evidence>
<dbReference type="STRING" id="28094.SAMN06295900_104162"/>
<dbReference type="GeneID" id="95551399"/>
<feature type="domain" description="DUF3857" evidence="2">
    <location>
        <begin position="61"/>
        <end position="224"/>
    </location>
</feature>